<comment type="caution">
    <text evidence="1">The sequence shown here is derived from an EMBL/GenBank/DDBJ whole genome shotgun (WGS) entry which is preliminary data.</text>
</comment>
<evidence type="ECO:0000313" key="1">
    <source>
        <dbReference type="EMBL" id="MPC61914.1"/>
    </source>
</evidence>
<organism evidence="1 2">
    <name type="scientific">Portunus trituberculatus</name>
    <name type="common">Swimming crab</name>
    <name type="synonym">Neptunus trituberculatus</name>
    <dbReference type="NCBI Taxonomy" id="210409"/>
    <lineage>
        <taxon>Eukaryota</taxon>
        <taxon>Metazoa</taxon>
        <taxon>Ecdysozoa</taxon>
        <taxon>Arthropoda</taxon>
        <taxon>Crustacea</taxon>
        <taxon>Multicrustacea</taxon>
        <taxon>Malacostraca</taxon>
        <taxon>Eumalacostraca</taxon>
        <taxon>Eucarida</taxon>
        <taxon>Decapoda</taxon>
        <taxon>Pleocyemata</taxon>
        <taxon>Brachyura</taxon>
        <taxon>Eubrachyura</taxon>
        <taxon>Portunoidea</taxon>
        <taxon>Portunidae</taxon>
        <taxon>Portuninae</taxon>
        <taxon>Portunus</taxon>
    </lineage>
</organism>
<reference evidence="1 2" key="1">
    <citation type="submission" date="2019-05" db="EMBL/GenBank/DDBJ databases">
        <title>Another draft genome of Portunus trituberculatus and its Hox gene families provides insights of decapod evolution.</title>
        <authorList>
            <person name="Jeong J.-H."/>
            <person name="Song I."/>
            <person name="Kim S."/>
            <person name="Choi T."/>
            <person name="Kim D."/>
            <person name="Ryu S."/>
            <person name="Kim W."/>
        </authorList>
    </citation>
    <scope>NUCLEOTIDE SEQUENCE [LARGE SCALE GENOMIC DNA]</scope>
    <source>
        <tissue evidence="1">Muscle</tissue>
    </source>
</reference>
<dbReference type="AlphaFoldDB" id="A0A5B7GZ48"/>
<sequence>MRSQVAVEEIMTRKGKLADDIECKDIWIKRDMNLKEREKEKVLRNEVKGKKNKKMDIKKINFYRRVVDMRLKKWYLWKKEESMDEARN</sequence>
<name>A0A5B7GZ48_PORTR</name>
<keyword evidence="2" id="KW-1185">Reference proteome</keyword>
<evidence type="ECO:0000313" key="2">
    <source>
        <dbReference type="Proteomes" id="UP000324222"/>
    </source>
</evidence>
<dbReference type="Proteomes" id="UP000324222">
    <property type="component" value="Unassembled WGS sequence"/>
</dbReference>
<dbReference type="EMBL" id="VSRR010019093">
    <property type="protein sequence ID" value="MPC61914.1"/>
    <property type="molecule type" value="Genomic_DNA"/>
</dbReference>
<gene>
    <name evidence="1" type="ORF">E2C01_055991</name>
</gene>
<accession>A0A5B7GZ48</accession>
<protein>
    <submittedName>
        <fullName evidence="1">Uncharacterized protein</fullName>
    </submittedName>
</protein>
<proteinExistence type="predicted"/>